<proteinExistence type="inferred from homology"/>
<evidence type="ECO:0000313" key="8">
    <source>
        <dbReference type="Proteomes" id="UP000270190"/>
    </source>
</evidence>
<dbReference type="GO" id="GO:0047355">
    <property type="term" value="F:CDP-glycerol glycerophosphotransferase activity"/>
    <property type="evidence" value="ECO:0007669"/>
    <property type="project" value="UniProtKB-EC"/>
</dbReference>
<organism evidence="7 8">
    <name type="scientific">Brochothrix thermosphacta</name>
    <name type="common">Microbacterium thermosphactum</name>
    <dbReference type="NCBI Taxonomy" id="2756"/>
    <lineage>
        <taxon>Bacteria</taxon>
        <taxon>Bacillati</taxon>
        <taxon>Bacillota</taxon>
        <taxon>Bacilli</taxon>
        <taxon>Bacillales</taxon>
        <taxon>Listeriaceae</taxon>
        <taxon>Brochothrix</taxon>
    </lineage>
</organism>
<evidence type="ECO:0000256" key="6">
    <source>
        <dbReference type="ARBA" id="ARBA00023136"/>
    </source>
</evidence>
<dbReference type="Pfam" id="PF04464">
    <property type="entry name" value="Glyphos_transf"/>
    <property type="match status" value="1"/>
</dbReference>
<evidence type="ECO:0000256" key="1">
    <source>
        <dbReference type="ARBA" id="ARBA00004202"/>
    </source>
</evidence>
<dbReference type="InterPro" id="IPR007554">
    <property type="entry name" value="Glycerophosphate_synth"/>
</dbReference>
<evidence type="ECO:0000256" key="4">
    <source>
        <dbReference type="ARBA" id="ARBA00022679"/>
    </source>
</evidence>
<comment type="subcellular location">
    <subcellularLocation>
        <location evidence="1">Cell membrane</location>
        <topology evidence="1">Peripheral membrane protein</topology>
    </subcellularLocation>
</comment>
<reference evidence="8" key="1">
    <citation type="submission" date="2018-04" db="EMBL/GenBank/DDBJ databases">
        <authorList>
            <person name="Illikoud N."/>
        </authorList>
    </citation>
    <scope>NUCLEOTIDE SEQUENCE [LARGE SCALE GENOMIC DNA]</scope>
</reference>
<evidence type="ECO:0000313" key="7">
    <source>
        <dbReference type="EMBL" id="SPP27644.1"/>
    </source>
</evidence>
<sequence>MKERVAKLLMWLLTRFGSKNIIVFESFFGKQYSDSPKAIYEYLKTHQDEYKYQLIWSVKEGFEDQFKENEIEYVRRGSLRWIILMARSSYWINNTRQPSWIIKGKGTKYIQTWHGTPLKKLGLDIEKVTMHGADTESYRLNFIKDTEKWDSLIAQNNYAAKVFKTAFNIPEEKLIVSGYPRNDYLLNYTEDEAANIKRKLGIIEGKKVILYAPTWKDNKSLSKGAYEAFLPMNLEEMFAELSDDYVLLIKWHYLIANEVEIPEKYKDFAFKVPQTIDINQYFIISDMLITDYSSVFFDYANLKRKIIFYTPDWEEYENEVRGMYPEISRSLPGEQVSDTAELINAIKTEDTLNIDFVNKYCSYDDGHATQRIVEQKITNKI</sequence>
<dbReference type="InterPro" id="IPR043149">
    <property type="entry name" value="TagF_N"/>
</dbReference>
<dbReference type="Proteomes" id="UP000270190">
    <property type="component" value="Unassembled WGS sequence"/>
</dbReference>
<evidence type="ECO:0000256" key="2">
    <source>
        <dbReference type="ARBA" id="ARBA00010488"/>
    </source>
</evidence>
<dbReference type="PANTHER" id="PTHR37316">
    <property type="entry name" value="TEICHOIC ACID GLYCEROL-PHOSPHATE PRIMASE"/>
    <property type="match status" value="1"/>
</dbReference>
<dbReference type="EC" id="2.7.8.12" evidence="7"/>
<accession>A0A2X0QG18</accession>
<dbReference type="InterPro" id="IPR051612">
    <property type="entry name" value="Teichoic_Acid_Biosynth"/>
</dbReference>
<dbReference type="SUPFAM" id="SSF53756">
    <property type="entry name" value="UDP-Glycosyltransferase/glycogen phosphorylase"/>
    <property type="match status" value="1"/>
</dbReference>
<dbReference type="EMBL" id="OUNC01000009">
    <property type="protein sequence ID" value="SPP27644.1"/>
    <property type="molecule type" value="Genomic_DNA"/>
</dbReference>
<name>A0A2X0QG18_BROTH</name>
<keyword evidence="3" id="KW-1003">Cell membrane</keyword>
<gene>
    <name evidence="7" type="ORF">BTBSAS_170037</name>
</gene>
<keyword evidence="4 7" id="KW-0808">Transferase</keyword>
<keyword evidence="5" id="KW-0777">Teichoic acid biosynthesis</keyword>
<keyword evidence="6" id="KW-0472">Membrane</keyword>
<dbReference type="GO" id="GO:0005886">
    <property type="term" value="C:plasma membrane"/>
    <property type="evidence" value="ECO:0007669"/>
    <property type="project" value="UniProtKB-SubCell"/>
</dbReference>
<dbReference type="GO" id="GO:0019350">
    <property type="term" value="P:teichoic acid biosynthetic process"/>
    <property type="evidence" value="ECO:0007669"/>
    <property type="project" value="UniProtKB-KW"/>
</dbReference>
<dbReference type="PANTHER" id="PTHR37316:SF3">
    <property type="entry name" value="TEICHOIC ACID GLYCEROL-PHOSPHATE TRANSFERASE"/>
    <property type="match status" value="1"/>
</dbReference>
<protein>
    <submittedName>
        <fullName evidence="7">Putative CDP-glycerol:glycerophosphate glycerophosphotransferase TarF</fullName>
        <ecNumber evidence="7">2.7.8.12</ecNumber>
    </submittedName>
</protein>
<dbReference type="AlphaFoldDB" id="A0A2X0QG18"/>
<dbReference type="Gene3D" id="3.40.50.12580">
    <property type="match status" value="1"/>
</dbReference>
<dbReference type="InterPro" id="IPR043148">
    <property type="entry name" value="TagF_C"/>
</dbReference>
<dbReference type="RefSeq" id="WP_176718521.1">
    <property type="nucleotide sequence ID" value="NZ_CBCPKC010000007.1"/>
</dbReference>
<evidence type="ECO:0000256" key="5">
    <source>
        <dbReference type="ARBA" id="ARBA00022944"/>
    </source>
</evidence>
<comment type="similarity">
    <text evidence="2">Belongs to the CDP-glycerol glycerophosphotransferase family.</text>
</comment>
<dbReference type="Gene3D" id="3.40.50.11820">
    <property type="match status" value="1"/>
</dbReference>
<evidence type="ECO:0000256" key="3">
    <source>
        <dbReference type="ARBA" id="ARBA00022475"/>
    </source>
</evidence>